<feature type="region of interest" description="Disordered" evidence="1">
    <location>
        <begin position="831"/>
        <end position="880"/>
    </location>
</feature>
<reference evidence="2 3" key="1">
    <citation type="submission" date="2021-09" db="EMBL/GenBank/DDBJ databases">
        <title>Genomic insights and catalytic innovation underlie evolution of tropane alkaloids biosynthesis.</title>
        <authorList>
            <person name="Wang Y.-J."/>
            <person name="Tian T."/>
            <person name="Huang J.-P."/>
            <person name="Huang S.-X."/>
        </authorList>
    </citation>
    <scope>NUCLEOTIDE SEQUENCE [LARGE SCALE GENOMIC DNA]</scope>
    <source>
        <strain evidence="2">KIB-2018</strain>
        <tissue evidence="2">Leaf</tissue>
    </source>
</reference>
<protein>
    <recommendedName>
        <fullName evidence="4">COP1-interacting protein 7</fullName>
    </recommendedName>
</protein>
<dbReference type="Proteomes" id="UP001159364">
    <property type="component" value="Linkage Group LG04"/>
</dbReference>
<feature type="compositionally biased region" description="Polar residues" evidence="1">
    <location>
        <begin position="1233"/>
        <end position="1249"/>
    </location>
</feature>
<feature type="region of interest" description="Disordered" evidence="1">
    <location>
        <begin position="274"/>
        <end position="306"/>
    </location>
</feature>
<feature type="region of interest" description="Disordered" evidence="1">
    <location>
        <begin position="1123"/>
        <end position="1178"/>
    </location>
</feature>
<name>A0AAV8TPM2_9ROSI</name>
<feature type="compositionally biased region" description="Basic residues" evidence="1">
    <location>
        <begin position="363"/>
        <end position="372"/>
    </location>
</feature>
<evidence type="ECO:0000313" key="2">
    <source>
        <dbReference type="EMBL" id="KAJ8768406.1"/>
    </source>
</evidence>
<organism evidence="2 3">
    <name type="scientific">Erythroxylum novogranatense</name>
    <dbReference type="NCBI Taxonomy" id="1862640"/>
    <lineage>
        <taxon>Eukaryota</taxon>
        <taxon>Viridiplantae</taxon>
        <taxon>Streptophyta</taxon>
        <taxon>Embryophyta</taxon>
        <taxon>Tracheophyta</taxon>
        <taxon>Spermatophyta</taxon>
        <taxon>Magnoliopsida</taxon>
        <taxon>eudicotyledons</taxon>
        <taxon>Gunneridae</taxon>
        <taxon>Pentapetalae</taxon>
        <taxon>rosids</taxon>
        <taxon>fabids</taxon>
        <taxon>Malpighiales</taxon>
        <taxon>Erythroxylaceae</taxon>
        <taxon>Erythroxylum</taxon>
    </lineage>
</organism>
<feature type="compositionally biased region" description="Polar residues" evidence="1">
    <location>
        <begin position="833"/>
        <end position="847"/>
    </location>
</feature>
<feature type="region of interest" description="Disordered" evidence="1">
    <location>
        <begin position="1075"/>
        <end position="1096"/>
    </location>
</feature>
<evidence type="ECO:0008006" key="4">
    <source>
        <dbReference type="Google" id="ProtNLM"/>
    </source>
</evidence>
<feature type="region of interest" description="Disordered" evidence="1">
    <location>
        <begin position="1224"/>
        <end position="1249"/>
    </location>
</feature>
<comment type="caution">
    <text evidence="2">The sequence shown here is derived from an EMBL/GenBank/DDBJ whole genome shotgun (WGS) entry which is preliminary data.</text>
</comment>
<feature type="compositionally biased region" description="Basic and acidic residues" evidence="1">
    <location>
        <begin position="1083"/>
        <end position="1095"/>
    </location>
</feature>
<feature type="compositionally biased region" description="Polar residues" evidence="1">
    <location>
        <begin position="435"/>
        <end position="449"/>
    </location>
</feature>
<feature type="compositionally biased region" description="Basic and acidic residues" evidence="1">
    <location>
        <begin position="735"/>
        <end position="758"/>
    </location>
</feature>
<keyword evidence="3" id="KW-1185">Reference proteome</keyword>
<feature type="compositionally biased region" description="Polar residues" evidence="1">
    <location>
        <begin position="905"/>
        <end position="926"/>
    </location>
</feature>
<evidence type="ECO:0000256" key="1">
    <source>
        <dbReference type="SAM" id="MobiDB-lite"/>
    </source>
</evidence>
<feature type="region of interest" description="Disordered" evidence="1">
    <location>
        <begin position="735"/>
        <end position="790"/>
    </location>
</feature>
<dbReference type="PANTHER" id="PTHR31008">
    <property type="entry name" value="COP1-INTERACTING PROTEIN-RELATED"/>
    <property type="match status" value="1"/>
</dbReference>
<feature type="compositionally biased region" description="Basic and acidic residues" evidence="1">
    <location>
        <begin position="386"/>
        <end position="395"/>
    </location>
</feature>
<evidence type="ECO:0000313" key="3">
    <source>
        <dbReference type="Proteomes" id="UP001159364"/>
    </source>
</evidence>
<proteinExistence type="predicted"/>
<gene>
    <name evidence="2" type="ORF">K2173_021559</name>
</gene>
<feature type="compositionally biased region" description="Polar residues" evidence="1">
    <location>
        <begin position="869"/>
        <end position="880"/>
    </location>
</feature>
<accession>A0AAV8TPM2</accession>
<sequence>MKSSTQLDSAVFQLTPTRTRCDLVIFANGKTEKIASGLVNPFLAHLKTAQEQMAKGGYSIVLEPAPGHDSSWFVKGTVERFVRFVSTPEILERVYVLESEILQIEQAIAIQSHNEIGLNVVEESKTKTLERIEGSYPIPDPSEEKAIVLYTPAAHPPERKGSTAQEKNSKVQLMKVLETRKTALQKEQGMAFARAVAAGFDIDRMAPLMSFAESFGASRLMDACVKFMELWKRKHETGQWVEIEAVEAMHGRSDISDSAGIFLSNTTNKQWDASSEKSRKACADPSSGDTATIDQPHPGNQDYFPGQFPSPLFLPWGMHSPPGTMPVFQGYPMQGFPYCQNYPGGNPYFQSPYPTGEDPRLTSSKRRGRRRHSMDGNTVPETWDVDAVKNRSRSDEELENEISQSQEPRNRGGQSGRKQSDMVVIKNINYIASKRGNSSENESDATCGSETDEENGDLLATAANLKHKKYLRSTKMKGDETKSKGNERTFSGVADGGHWQAFQNCLLRSADEADHDMFAAENGGQLKRRENIASQDPSVFGRRDIDNNHERNMSDIKKISERITQREAQEDESLISRRMDQFNDSGRFMDGQVDAQSAEVSGRQGRYRRTINNDFMIHRQENQFGYASSSSVAPALNGYEHSNNDLDQPSVNMYDDSYVVSLRAISEDQGHDVRNAINLDLELPSSVRKDENLNGSNCKYQPDELNLMPERRIEKDLIGYDLALEYDVQIHTEKNGSLKKQNKEKGGLEGSKKLDKGQNSKLATHALDKKKKVGPIRNGKPSKLSPMDEARARANRLRTYKADLQKMKKEKEEEQIKRLEALKLERQKRIAARNSSIPGPSTLQQIRNPLPTKLSPSSHKSSKFMDTDPGSSSPLQRFPVSSVSRGSINYLKSSKPSKRIAGSHSAVNRLSRSVSSLPEATKENGTITPDAKASIARIRRLSEPKLAISHYDSAVKPWNQERISKPKASGGPEIKKISAIMKYDQSKAASLSEIKIRTVKEPDVAHGKSITETLDRVSGSNYHIKSKGNEYKVNCENISHDGDNPIIEKTIVVLESDKLHLPSVHTLEGDKDLQVTLSSDSSTGKKLEMPKDHAGTPRVLPLTMVVVGEETGEHQVEVQNHILETSTRSASNEEKKQPKHSRSSSTGPYQPPYARISSLEDPCTGNSEYGKAPPVNLQTETTGAETLKAYVSDSKNLKLEKIPEAADKPSKGIRQLLRFGRKNHDAGEKNTEPDNVSVSSGADIGVTNNGLGEVQTLKKLISQEESLSAGTSPQKTSRYFSLLSPFRSKINEKKG</sequence>
<dbReference type="EMBL" id="JAIWQS010000004">
    <property type="protein sequence ID" value="KAJ8768406.1"/>
    <property type="molecule type" value="Genomic_DNA"/>
</dbReference>
<dbReference type="PANTHER" id="PTHR31008:SF2">
    <property type="entry name" value="COP1-INTERACTING PROTEIN-LIKE PROTEIN"/>
    <property type="match status" value="1"/>
</dbReference>
<feature type="region of interest" description="Disordered" evidence="1">
    <location>
        <begin position="894"/>
        <end position="926"/>
    </location>
</feature>
<feature type="region of interest" description="Disordered" evidence="1">
    <location>
        <begin position="349"/>
        <end position="455"/>
    </location>
</feature>